<gene>
    <name evidence="10" type="ORF">C0Q70_05491</name>
</gene>
<evidence type="ECO:0000313" key="10">
    <source>
        <dbReference type="EMBL" id="PVD34225.1"/>
    </source>
</evidence>
<dbReference type="Proteomes" id="UP000245119">
    <property type="component" value="Linkage Group LG3"/>
</dbReference>
<dbReference type="STRING" id="400727.A0A2T7PLB8"/>
<evidence type="ECO:0008006" key="12">
    <source>
        <dbReference type="Google" id="ProtNLM"/>
    </source>
</evidence>
<dbReference type="AlphaFoldDB" id="A0A2T7PLB8"/>
<keyword evidence="6 9" id="KW-1133">Transmembrane helix</keyword>
<evidence type="ECO:0000256" key="5">
    <source>
        <dbReference type="ARBA" id="ARBA00022833"/>
    </source>
</evidence>
<proteinExistence type="predicted"/>
<dbReference type="InterPro" id="IPR013083">
    <property type="entry name" value="Znf_RING/FYVE/PHD"/>
</dbReference>
<keyword evidence="5" id="KW-0862">Zinc</keyword>
<evidence type="ECO:0000256" key="9">
    <source>
        <dbReference type="SAM" id="Phobius"/>
    </source>
</evidence>
<dbReference type="OrthoDB" id="9984778at2759"/>
<feature type="region of interest" description="Disordered" evidence="8">
    <location>
        <begin position="225"/>
        <end position="261"/>
    </location>
</feature>
<reference evidence="10 11" key="1">
    <citation type="submission" date="2018-04" db="EMBL/GenBank/DDBJ databases">
        <title>The genome of golden apple snail Pomacea canaliculata provides insight into stress tolerance and invasive adaptation.</title>
        <authorList>
            <person name="Liu C."/>
            <person name="Liu B."/>
            <person name="Ren Y."/>
            <person name="Zhang Y."/>
            <person name="Wang H."/>
            <person name="Li S."/>
            <person name="Jiang F."/>
            <person name="Yin L."/>
            <person name="Zhang G."/>
            <person name="Qian W."/>
            <person name="Fan W."/>
        </authorList>
    </citation>
    <scope>NUCLEOTIDE SEQUENCE [LARGE SCALE GENOMIC DNA]</scope>
    <source>
        <strain evidence="10">SZHN2017</strain>
        <tissue evidence="10">Muscle</tissue>
    </source>
</reference>
<feature type="transmembrane region" description="Helical" evidence="9">
    <location>
        <begin position="86"/>
        <end position="109"/>
    </location>
</feature>
<keyword evidence="4" id="KW-0863">Zinc-finger</keyword>
<dbReference type="PANTHER" id="PTHR46539">
    <property type="entry name" value="E3 UBIQUITIN-PROTEIN LIGASE ATL42"/>
    <property type="match status" value="1"/>
</dbReference>
<evidence type="ECO:0000256" key="2">
    <source>
        <dbReference type="ARBA" id="ARBA00022692"/>
    </source>
</evidence>
<feature type="compositionally biased region" description="Basic and acidic residues" evidence="8">
    <location>
        <begin position="241"/>
        <end position="250"/>
    </location>
</feature>
<dbReference type="GO" id="GO:0008270">
    <property type="term" value="F:zinc ion binding"/>
    <property type="evidence" value="ECO:0007669"/>
    <property type="project" value="UniProtKB-KW"/>
</dbReference>
<evidence type="ECO:0000256" key="4">
    <source>
        <dbReference type="ARBA" id="ARBA00022771"/>
    </source>
</evidence>
<keyword evidence="7 9" id="KW-0472">Membrane</keyword>
<dbReference type="PANTHER" id="PTHR46539:SF23">
    <property type="entry name" value="RING-TYPE DOMAIN-CONTAINING PROTEIN"/>
    <property type="match status" value="1"/>
</dbReference>
<keyword evidence="2 9" id="KW-0812">Transmembrane</keyword>
<comment type="subcellular location">
    <subcellularLocation>
        <location evidence="1">Membrane</location>
    </subcellularLocation>
</comment>
<evidence type="ECO:0000313" key="11">
    <source>
        <dbReference type="Proteomes" id="UP000245119"/>
    </source>
</evidence>
<sequence length="333" mass="37058">MQNRIDIGVLQFDPHDGSYFDHCLEIGSFQKRLVSDQVSVLVSKESGKQLTELIDSGVRVMMTIIPGQKDFSSSDHASNSISKTSVLFVSISFIVLMIISLAWLVFYYIQRFRYAHAKERLARRLASAAKKAISKIPQKTVRHGDRELDSEFDQCAVCIESYKTHDVVRTLPCNHESIQQGTEGGTVTVQMEEQEHTTVTDDQPANDTEVKVLLLPYPSVVYQAAQDAGPSGSSTRGSSSGHEEGQEHHILAPGGVKRNPNVNQVNISAHGPPHGTQFTEMQALMCLDQEEEEEEEGDSKKPCFQPGALDLNYVKELEVLEMDKIPINKEPKM</sequence>
<evidence type="ECO:0000256" key="1">
    <source>
        <dbReference type="ARBA" id="ARBA00004370"/>
    </source>
</evidence>
<evidence type="ECO:0000256" key="6">
    <source>
        <dbReference type="ARBA" id="ARBA00022989"/>
    </source>
</evidence>
<protein>
    <recommendedName>
        <fullName evidence="12">RING-type domain-containing protein</fullName>
    </recommendedName>
</protein>
<name>A0A2T7PLB8_POMCA</name>
<dbReference type="Gene3D" id="3.30.40.10">
    <property type="entry name" value="Zinc/RING finger domain, C3HC4 (zinc finger)"/>
    <property type="match status" value="1"/>
</dbReference>
<evidence type="ECO:0000256" key="3">
    <source>
        <dbReference type="ARBA" id="ARBA00022723"/>
    </source>
</evidence>
<dbReference type="GO" id="GO:0016020">
    <property type="term" value="C:membrane"/>
    <property type="evidence" value="ECO:0007669"/>
    <property type="project" value="UniProtKB-SubCell"/>
</dbReference>
<feature type="compositionally biased region" description="Low complexity" evidence="8">
    <location>
        <begin position="229"/>
        <end position="240"/>
    </location>
</feature>
<accession>A0A2T7PLB8</accession>
<keyword evidence="3" id="KW-0479">Metal-binding</keyword>
<comment type="caution">
    <text evidence="10">The sequence shown here is derived from an EMBL/GenBank/DDBJ whole genome shotgun (WGS) entry which is preliminary data.</text>
</comment>
<keyword evidence="11" id="KW-1185">Reference proteome</keyword>
<evidence type="ECO:0000256" key="7">
    <source>
        <dbReference type="ARBA" id="ARBA00023136"/>
    </source>
</evidence>
<evidence type="ECO:0000256" key="8">
    <source>
        <dbReference type="SAM" id="MobiDB-lite"/>
    </source>
</evidence>
<organism evidence="10 11">
    <name type="scientific">Pomacea canaliculata</name>
    <name type="common">Golden apple snail</name>
    <dbReference type="NCBI Taxonomy" id="400727"/>
    <lineage>
        <taxon>Eukaryota</taxon>
        <taxon>Metazoa</taxon>
        <taxon>Spiralia</taxon>
        <taxon>Lophotrochozoa</taxon>
        <taxon>Mollusca</taxon>
        <taxon>Gastropoda</taxon>
        <taxon>Caenogastropoda</taxon>
        <taxon>Architaenioglossa</taxon>
        <taxon>Ampullarioidea</taxon>
        <taxon>Ampullariidae</taxon>
        <taxon>Pomacea</taxon>
    </lineage>
</organism>
<dbReference type="SUPFAM" id="SSF57850">
    <property type="entry name" value="RING/U-box"/>
    <property type="match status" value="1"/>
</dbReference>
<dbReference type="EMBL" id="PZQS01000003">
    <property type="protein sequence ID" value="PVD34225.1"/>
    <property type="molecule type" value="Genomic_DNA"/>
</dbReference>